<evidence type="ECO:0000313" key="1">
    <source>
        <dbReference type="EMBL" id="MPM24541.1"/>
    </source>
</evidence>
<organism evidence="1">
    <name type="scientific">bioreactor metagenome</name>
    <dbReference type="NCBI Taxonomy" id="1076179"/>
    <lineage>
        <taxon>unclassified sequences</taxon>
        <taxon>metagenomes</taxon>
        <taxon>ecological metagenomes</taxon>
    </lineage>
</organism>
<comment type="caution">
    <text evidence="1">The sequence shown here is derived from an EMBL/GenBank/DDBJ whole genome shotgun (WGS) entry which is preliminary data.</text>
</comment>
<dbReference type="EMBL" id="VSSQ01004285">
    <property type="protein sequence ID" value="MPM24541.1"/>
    <property type="molecule type" value="Genomic_DNA"/>
</dbReference>
<accession>A0A644Y9E8</accession>
<protein>
    <submittedName>
        <fullName evidence="1">Uncharacterized protein</fullName>
    </submittedName>
</protein>
<proteinExistence type="predicted"/>
<name>A0A644Y9E8_9ZZZZ</name>
<gene>
    <name evidence="1" type="ORF">SDC9_71024</name>
</gene>
<dbReference type="AlphaFoldDB" id="A0A644Y9E8"/>
<sequence length="267" mass="29910">MGTPAEKHRTEGRLVQKGHQKCYRSTLILRPEQGLKEGEIVQLDVVAFTRFPVQLVEGQKMVMPNLSHLNALAEGKADIIASLWVHAFKYLIFSWGEVDEHGIAGKLVGNRTPQSFGAGSPVETQVLQFKTQIILLPNILPRKIVAKQDAVVGKTITKVHGEFFQKDTHPVFQGTEYRPIGNIADGLVPADRNQLNKQVVEQECRACLMVQVFDTGFHVKRLGFVSLGLFDLGPEEALMQQRRLIEKGRILLLHIQIHILPLFGMVL</sequence>
<reference evidence="1" key="1">
    <citation type="submission" date="2019-08" db="EMBL/GenBank/DDBJ databases">
        <authorList>
            <person name="Kucharzyk K."/>
            <person name="Murdoch R.W."/>
            <person name="Higgins S."/>
            <person name="Loffler F."/>
        </authorList>
    </citation>
    <scope>NUCLEOTIDE SEQUENCE</scope>
</reference>